<sequence length="123" mass="12965">MIVPLLLALSASGATPPPPTPCAPSLPADRLTGRWVGPFAGAEWTFELKREGTRWSGRYQSSRSPAWHPLEDVSVNGGCATFSLKSEPRLTFVLALGGDGATLAGDLKFAGRATLPFAAKRVS</sequence>
<name>A0ABW4NBU5_9SPHN</name>
<dbReference type="Proteomes" id="UP001597283">
    <property type="component" value="Unassembled WGS sequence"/>
</dbReference>
<accession>A0ABW4NBU5</accession>
<reference evidence="2" key="1">
    <citation type="journal article" date="2019" name="Int. J. Syst. Evol. Microbiol.">
        <title>The Global Catalogue of Microorganisms (GCM) 10K type strain sequencing project: providing services to taxonomists for standard genome sequencing and annotation.</title>
        <authorList>
            <consortium name="The Broad Institute Genomics Platform"/>
            <consortium name="The Broad Institute Genome Sequencing Center for Infectious Disease"/>
            <person name="Wu L."/>
            <person name="Ma J."/>
        </authorList>
    </citation>
    <scope>NUCLEOTIDE SEQUENCE [LARGE SCALE GENOMIC DNA]</scope>
    <source>
        <strain evidence="2">Q85</strain>
    </source>
</reference>
<gene>
    <name evidence="1" type="ORF">ACFSC3_05485</name>
</gene>
<dbReference type="RefSeq" id="WP_380939392.1">
    <property type="nucleotide sequence ID" value="NZ_JBHUFC010000002.1"/>
</dbReference>
<dbReference type="EMBL" id="JBHUFC010000002">
    <property type="protein sequence ID" value="MFD1787019.1"/>
    <property type="molecule type" value="Genomic_DNA"/>
</dbReference>
<organism evidence="1 2">
    <name type="scientific">Sphingomonas floccifaciens</name>
    <dbReference type="NCBI Taxonomy" id="1844115"/>
    <lineage>
        <taxon>Bacteria</taxon>
        <taxon>Pseudomonadati</taxon>
        <taxon>Pseudomonadota</taxon>
        <taxon>Alphaproteobacteria</taxon>
        <taxon>Sphingomonadales</taxon>
        <taxon>Sphingomonadaceae</taxon>
        <taxon>Sphingomonas</taxon>
    </lineage>
</organism>
<protein>
    <recommendedName>
        <fullName evidence="3">Alkaline proteinase inhibitor/ Outer membrane lipoprotein Omp19 domain-containing protein</fullName>
    </recommendedName>
</protein>
<evidence type="ECO:0000313" key="2">
    <source>
        <dbReference type="Proteomes" id="UP001597283"/>
    </source>
</evidence>
<comment type="caution">
    <text evidence="1">The sequence shown here is derived from an EMBL/GenBank/DDBJ whole genome shotgun (WGS) entry which is preliminary data.</text>
</comment>
<evidence type="ECO:0008006" key="3">
    <source>
        <dbReference type="Google" id="ProtNLM"/>
    </source>
</evidence>
<evidence type="ECO:0000313" key="1">
    <source>
        <dbReference type="EMBL" id="MFD1787019.1"/>
    </source>
</evidence>
<keyword evidence="2" id="KW-1185">Reference proteome</keyword>
<proteinExistence type="predicted"/>